<keyword evidence="2" id="KW-1133">Transmembrane helix</keyword>
<dbReference type="OrthoDB" id="9792788at2"/>
<feature type="region of interest" description="Disordered" evidence="1">
    <location>
        <begin position="120"/>
        <end position="170"/>
    </location>
</feature>
<dbReference type="GO" id="GO:0016020">
    <property type="term" value="C:membrane"/>
    <property type="evidence" value="ECO:0007669"/>
    <property type="project" value="InterPro"/>
</dbReference>
<feature type="transmembrane region" description="Helical" evidence="2">
    <location>
        <begin position="25"/>
        <end position="45"/>
    </location>
</feature>
<evidence type="ECO:0000256" key="2">
    <source>
        <dbReference type="SAM" id="Phobius"/>
    </source>
</evidence>
<dbReference type="PANTHER" id="PTHR35335:SF1">
    <property type="entry name" value="UPF0716 PROTEIN FXSA"/>
    <property type="match status" value="1"/>
</dbReference>
<keyword evidence="2" id="KW-0812">Transmembrane</keyword>
<dbReference type="Pfam" id="PF04186">
    <property type="entry name" value="FxsA"/>
    <property type="match status" value="1"/>
</dbReference>
<proteinExistence type="predicted"/>
<reference evidence="3 4" key="1">
    <citation type="submission" date="2016-10" db="EMBL/GenBank/DDBJ databases">
        <authorList>
            <person name="de Groot N.N."/>
        </authorList>
    </citation>
    <scope>NUCLEOTIDE SEQUENCE [LARGE SCALE GENOMIC DNA]</scope>
    <source>
        <strain evidence="3 4">A52C2</strain>
    </source>
</reference>
<feature type="compositionally biased region" description="Basic and acidic residues" evidence="1">
    <location>
        <begin position="145"/>
        <end position="154"/>
    </location>
</feature>
<name>A0A1H9GXF0_9HYPH</name>
<evidence type="ECO:0000313" key="4">
    <source>
        <dbReference type="Proteomes" id="UP000199647"/>
    </source>
</evidence>
<gene>
    <name evidence="3" type="ORF">SAMN05216548_105178</name>
</gene>
<dbReference type="PANTHER" id="PTHR35335">
    <property type="entry name" value="UPF0716 PROTEIN FXSA"/>
    <property type="match status" value="1"/>
</dbReference>
<keyword evidence="2" id="KW-0472">Membrane</keyword>
<evidence type="ECO:0000256" key="1">
    <source>
        <dbReference type="SAM" id="MobiDB-lite"/>
    </source>
</evidence>
<protein>
    <submittedName>
        <fullName evidence="3">UPF0716 protein FxsA</fullName>
    </submittedName>
</protein>
<keyword evidence="4" id="KW-1185">Reference proteome</keyword>
<dbReference type="NCBIfam" id="NF008528">
    <property type="entry name" value="PRK11463.1-2"/>
    <property type="match status" value="1"/>
</dbReference>
<sequence>MPVALAILFLPVAEIAVFIAVGRHIGIAATLLLVVLSALAGSILLRNNGLMTVRRMRSDLAGGRIPGPSLLDGMTSALAGVLLLVPGFITDVLGIAILIPFTRALVFRAVASRIRVRTAGAMRPRGRAPDPFRPGGQQTLDLDETDFRVKRPGPDSRGSGTPWRSPDERR</sequence>
<dbReference type="Proteomes" id="UP000199647">
    <property type="component" value="Unassembled WGS sequence"/>
</dbReference>
<accession>A0A1H9GXF0</accession>
<dbReference type="AlphaFoldDB" id="A0A1H9GXF0"/>
<dbReference type="EMBL" id="FOFG01000005">
    <property type="protein sequence ID" value="SEQ54673.1"/>
    <property type="molecule type" value="Genomic_DNA"/>
</dbReference>
<dbReference type="InterPro" id="IPR007313">
    <property type="entry name" value="FxsA"/>
</dbReference>
<dbReference type="STRING" id="1855383.SAMN05216548_105178"/>
<evidence type="ECO:0000313" key="3">
    <source>
        <dbReference type="EMBL" id="SEQ54673.1"/>
    </source>
</evidence>
<organism evidence="3 4">
    <name type="scientific">Faunimonas pinastri</name>
    <dbReference type="NCBI Taxonomy" id="1855383"/>
    <lineage>
        <taxon>Bacteria</taxon>
        <taxon>Pseudomonadati</taxon>
        <taxon>Pseudomonadota</taxon>
        <taxon>Alphaproteobacteria</taxon>
        <taxon>Hyphomicrobiales</taxon>
        <taxon>Afifellaceae</taxon>
        <taxon>Faunimonas</taxon>
    </lineage>
</organism>
<dbReference type="RefSeq" id="WP_092496306.1">
    <property type="nucleotide sequence ID" value="NZ_FOFG01000005.1"/>
</dbReference>